<proteinExistence type="predicted"/>
<gene>
    <name evidence="2" type="ORF">B0T26DRAFT_692892</name>
</gene>
<evidence type="ECO:0000313" key="3">
    <source>
        <dbReference type="Proteomes" id="UP001172101"/>
    </source>
</evidence>
<protein>
    <submittedName>
        <fullName evidence="2">Uncharacterized protein</fullName>
    </submittedName>
</protein>
<reference evidence="2" key="1">
    <citation type="submission" date="2023-06" db="EMBL/GenBank/DDBJ databases">
        <title>Genome-scale phylogeny and comparative genomics of the fungal order Sordariales.</title>
        <authorList>
            <consortium name="Lawrence Berkeley National Laboratory"/>
            <person name="Hensen N."/>
            <person name="Bonometti L."/>
            <person name="Westerberg I."/>
            <person name="Brannstrom I.O."/>
            <person name="Guillou S."/>
            <person name="Cros-Aarteil S."/>
            <person name="Calhoun S."/>
            <person name="Haridas S."/>
            <person name="Kuo A."/>
            <person name="Mondo S."/>
            <person name="Pangilinan J."/>
            <person name="Riley R."/>
            <person name="LaButti K."/>
            <person name="Andreopoulos B."/>
            <person name="Lipzen A."/>
            <person name="Chen C."/>
            <person name="Yanf M."/>
            <person name="Daum C."/>
            <person name="Ng V."/>
            <person name="Clum A."/>
            <person name="Steindorff A."/>
            <person name="Ohm R."/>
            <person name="Martin F."/>
            <person name="Silar P."/>
            <person name="Natvig D."/>
            <person name="Lalanne C."/>
            <person name="Gautier V."/>
            <person name="Ament-velasquez S.L."/>
            <person name="Kruys A."/>
            <person name="Hutchinson M.I."/>
            <person name="Powell A.J."/>
            <person name="Barry K."/>
            <person name="Miller A.N."/>
            <person name="Grigoriev I.V."/>
            <person name="Debuchy R."/>
            <person name="Gladieux P."/>
            <person name="Thoren M.H."/>
            <person name="Johannesson H."/>
        </authorList>
    </citation>
    <scope>NUCLEOTIDE SEQUENCE</scope>
    <source>
        <strain evidence="2">SMH2392-1A</strain>
    </source>
</reference>
<sequence length="52" mass="5328">MHSSQPSAPRATMVTNIPKARMPRTAPAITPGVQPLAELESARSCSGLGIAA</sequence>
<evidence type="ECO:0000256" key="1">
    <source>
        <dbReference type="SAM" id="MobiDB-lite"/>
    </source>
</evidence>
<organism evidence="2 3">
    <name type="scientific">Lasiosphaeria miniovina</name>
    <dbReference type="NCBI Taxonomy" id="1954250"/>
    <lineage>
        <taxon>Eukaryota</taxon>
        <taxon>Fungi</taxon>
        <taxon>Dikarya</taxon>
        <taxon>Ascomycota</taxon>
        <taxon>Pezizomycotina</taxon>
        <taxon>Sordariomycetes</taxon>
        <taxon>Sordariomycetidae</taxon>
        <taxon>Sordariales</taxon>
        <taxon>Lasiosphaeriaceae</taxon>
        <taxon>Lasiosphaeria</taxon>
    </lineage>
</organism>
<dbReference type="GeneID" id="85324449"/>
<dbReference type="EMBL" id="JAUIRO010000002">
    <property type="protein sequence ID" value="KAK0727058.1"/>
    <property type="molecule type" value="Genomic_DNA"/>
</dbReference>
<dbReference type="RefSeq" id="XP_060299914.1">
    <property type="nucleotide sequence ID" value="XM_060441179.1"/>
</dbReference>
<name>A0AA40B3X0_9PEZI</name>
<evidence type="ECO:0000313" key="2">
    <source>
        <dbReference type="EMBL" id="KAK0727058.1"/>
    </source>
</evidence>
<dbReference type="Proteomes" id="UP001172101">
    <property type="component" value="Unassembled WGS sequence"/>
</dbReference>
<feature type="region of interest" description="Disordered" evidence="1">
    <location>
        <begin position="1"/>
        <end position="26"/>
    </location>
</feature>
<keyword evidence="3" id="KW-1185">Reference proteome</keyword>
<comment type="caution">
    <text evidence="2">The sequence shown here is derived from an EMBL/GenBank/DDBJ whole genome shotgun (WGS) entry which is preliminary data.</text>
</comment>
<dbReference type="AlphaFoldDB" id="A0AA40B3X0"/>
<accession>A0AA40B3X0</accession>